<dbReference type="AlphaFoldDB" id="B7GLP5"/>
<dbReference type="InterPro" id="IPR019076">
    <property type="entry name" value="Spore_lipoprot_YhcN/YlaJ-like"/>
</dbReference>
<evidence type="ECO:0000313" key="2">
    <source>
        <dbReference type="Proteomes" id="UP000000742"/>
    </source>
</evidence>
<proteinExistence type="predicted"/>
<dbReference type="HOGENOM" id="CLU_142075_0_0_9"/>
<dbReference type="Proteomes" id="UP000000742">
    <property type="component" value="Chromosome"/>
</dbReference>
<reference evidence="1 2" key="1">
    <citation type="journal article" date="2008" name="Genome Biol.">
        <title>Encapsulated in silica: genome, proteome and physiology of the thermophilic bacterium Anoxybacillus flavithermus WK1.</title>
        <authorList>
            <person name="Saw J.H."/>
            <person name="Mountain B.W."/>
            <person name="Feng L."/>
            <person name="Omelchenko M.V."/>
            <person name="Hou S."/>
            <person name="Saito J.A."/>
            <person name="Stott M.B."/>
            <person name="Li D."/>
            <person name="Zhao G."/>
            <person name="Wu J."/>
            <person name="Galperin M.Y."/>
            <person name="Koonin E.V."/>
            <person name="Makarova K.S."/>
            <person name="Wolf Y.I."/>
            <person name="Rigden D.J."/>
            <person name="Dunfield P.F."/>
            <person name="Wang L."/>
            <person name="Alam M."/>
        </authorList>
    </citation>
    <scope>NUCLEOTIDE SEQUENCE [LARGE SCALE GENOMIC DNA]</scope>
    <source>
        <strain evidence="2">DSM 21510 / WK1</strain>
    </source>
</reference>
<dbReference type="EMBL" id="CP000922">
    <property type="protein sequence ID" value="ACJ34446.1"/>
    <property type="molecule type" value="Genomic_DNA"/>
</dbReference>
<sequence length="181" mass="21222">MNKKSHNINNKSFGCPIGTPFRYMNRKVNAMKKWFVLMSMFFLISCAHEQKEQQQSLQQENITNVSHDGSAKRSDQQQAKRAVDMLKERQDVKDAVAVEANGRLLVAYQVKHLHRFRMKQIEKEVGKALNEQFREKVIASHDLKIFWKTKALKEKIETKNISEKEIEKEMTVIQKLSEEQT</sequence>
<protein>
    <submittedName>
        <fullName evidence="1">Uncharacterized membrane protein</fullName>
    </submittedName>
</protein>
<gene>
    <name evidence="1" type="ordered locus">Aflv_2087</name>
</gene>
<dbReference type="STRING" id="491915.Aflv_2087"/>
<dbReference type="eggNOG" id="ENOG5032T3F">
    <property type="taxonomic scope" value="Bacteria"/>
</dbReference>
<dbReference type="KEGG" id="afl:Aflv_2087"/>
<dbReference type="Pfam" id="PF09580">
    <property type="entry name" value="Spore_YhcN_YlaJ"/>
    <property type="match status" value="1"/>
</dbReference>
<accession>B7GLP5</accession>
<name>B7GLP5_ANOFW</name>
<organism evidence="1 2">
    <name type="scientific">Anoxybacillus flavithermus (strain DSM 21510 / WK1)</name>
    <dbReference type="NCBI Taxonomy" id="491915"/>
    <lineage>
        <taxon>Bacteria</taxon>
        <taxon>Bacillati</taxon>
        <taxon>Bacillota</taxon>
        <taxon>Bacilli</taxon>
        <taxon>Bacillales</taxon>
        <taxon>Anoxybacillaceae</taxon>
        <taxon>Anoxybacillus</taxon>
    </lineage>
</organism>
<evidence type="ECO:0000313" key="1">
    <source>
        <dbReference type="EMBL" id="ACJ34446.1"/>
    </source>
</evidence>